<sequence>MKNQFEVSCASELTEEVEGQDMHNISGVLKLFLRELADGVVPERYTSEFAKTTSNYRDHSELCVEKLKRLLRTLPPANLNTLAYLVGFLFKVAEKEKLNKMSPDALGIIFGPCIFRCSIDSVGIKNQAISNFLMTLFIQNFEQIFLCPADKNNLQIDKFSGDSTSFSNLSNLDSDKLGSSDSRDRLMLMHFSSSCSLLKPNLRRESCHSDCLSIPPELHYFAFDKSVHKSRGRTSSLKVTELGTTCTSSRSSREDSPCSNSLSLGKNATHSLSTSNLPQQEKTSGPEQLAFDIANIITSVPGTFHDQEATRVSSNDSRKISSALSIIGPETALEAPDEDESLDICIRIASDNLMTKARDLTREDSATYRNEPYTSGCAPQNRTDEKHPPLMATQVEFRDLLLAALTEQRSRCDRPEELDKMNKDQIQKEKLDLQKGLLYFEKLYGHPNNLNAKRIMRPLYNRYRLVKQMAKASQINDSSSAVLVDQDLDSSFTNSALFINQIEKESSSSITPARLSNSEEDLSGYASRLLDLSPVQIKSERDSVLKFKLKLQRILRDFETEKQELEGRRPDKKERDQMRSQYNQYRKLKKKLAVIDTLLTSSSQDLSRMSSDKTTAVTALMISAQLSPLKSRNIRSDAKPSRGVSNNNILVQDKPNRRTSEQIT</sequence>
<dbReference type="CDD" id="cd00159">
    <property type="entry name" value="RhoGAP"/>
    <property type="match status" value="1"/>
</dbReference>
<dbReference type="Pfam" id="PF26116">
    <property type="entry name" value="FAM13A"/>
    <property type="match status" value="1"/>
</dbReference>
<evidence type="ECO:0000256" key="1">
    <source>
        <dbReference type="ARBA" id="ARBA00007549"/>
    </source>
</evidence>
<feature type="compositionally biased region" description="Polar residues" evidence="3">
    <location>
        <begin position="262"/>
        <end position="285"/>
    </location>
</feature>
<protein>
    <submittedName>
        <fullName evidence="5">Protein fam13b</fullName>
    </submittedName>
</protein>
<dbReference type="AlphaFoldDB" id="A0ABD2QEJ5"/>
<dbReference type="Proteomes" id="UP001626550">
    <property type="component" value="Unassembled WGS sequence"/>
</dbReference>
<dbReference type="SMART" id="SM00324">
    <property type="entry name" value="RhoGAP"/>
    <property type="match status" value="1"/>
</dbReference>
<dbReference type="PANTHER" id="PTHR15904:SF17">
    <property type="entry name" value="RHO-GAP DOMAIN-CONTAINING PROTEIN"/>
    <property type="match status" value="1"/>
</dbReference>
<name>A0ABD2QEJ5_9PLAT</name>
<evidence type="ECO:0000256" key="2">
    <source>
        <dbReference type="SAM" id="Coils"/>
    </source>
</evidence>
<proteinExistence type="inferred from homology"/>
<dbReference type="InterPro" id="IPR059029">
    <property type="entry name" value="FAM13A_dom"/>
</dbReference>
<gene>
    <name evidence="5" type="primary">FAM13B_1</name>
    <name evidence="5" type="ORF">Ciccas_003405</name>
</gene>
<feature type="region of interest" description="Disordered" evidence="3">
    <location>
        <begin position="243"/>
        <end position="285"/>
    </location>
</feature>
<dbReference type="InterPro" id="IPR039102">
    <property type="entry name" value="FAM13"/>
</dbReference>
<dbReference type="SUPFAM" id="SSF48350">
    <property type="entry name" value="GTPase activation domain, GAP"/>
    <property type="match status" value="1"/>
</dbReference>
<dbReference type="PANTHER" id="PTHR15904">
    <property type="entry name" value="FAM13"/>
    <property type="match status" value="1"/>
</dbReference>
<evidence type="ECO:0000256" key="3">
    <source>
        <dbReference type="SAM" id="MobiDB-lite"/>
    </source>
</evidence>
<keyword evidence="6" id="KW-1185">Reference proteome</keyword>
<dbReference type="Pfam" id="PF00620">
    <property type="entry name" value="RhoGAP"/>
    <property type="match status" value="1"/>
</dbReference>
<dbReference type="PROSITE" id="PS50238">
    <property type="entry name" value="RHOGAP"/>
    <property type="match status" value="1"/>
</dbReference>
<dbReference type="Gene3D" id="1.10.555.10">
    <property type="entry name" value="Rho GTPase activation protein"/>
    <property type="match status" value="1"/>
</dbReference>
<feature type="domain" description="Rho-GAP" evidence="4">
    <location>
        <begin position="1"/>
        <end position="145"/>
    </location>
</feature>
<evidence type="ECO:0000313" key="6">
    <source>
        <dbReference type="Proteomes" id="UP001626550"/>
    </source>
</evidence>
<comment type="similarity">
    <text evidence="1">Belongs to the FAM13 family.</text>
</comment>
<evidence type="ECO:0000259" key="4">
    <source>
        <dbReference type="PROSITE" id="PS50238"/>
    </source>
</evidence>
<accession>A0ABD2QEJ5</accession>
<organism evidence="5 6">
    <name type="scientific">Cichlidogyrus casuarinus</name>
    <dbReference type="NCBI Taxonomy" id="1844966"/>
    <lineage>
        <taxon>Eukaryota</taxon>
        <taxon>Metazoa</taxon>
        <taxon>Spiralia</taxon>
        <taxon>Lophotrochozoa</taxon>
        <taxon>Platyhelminthes</taxon>
        <taxon>Monogenea</taxon>
        <taxon>Monopisthocotylea</taxon>
        <taxon>Dactylogyridea</taxon>
        <taxon>Ancyrocephalidae</taxon>
        <taxon>Cichlidogyrus</taxon>
    </lineage>
</organism>
<dbReference type="InterPro" id="IPR000198">
    <property type="entry name" value="RhoGAP_dom"/>
</dbReference>
<evidence type="ECO:0000313" key="5">
    <source>
        <dbReference type="EMBL" id="KAL3317944.1"/>
    </source>
</evidence>
<dbReference type="EMBL" id="JBJKFK010000307">
    <property type="protein sequence ID" value="KAL3317944.1"/>
    <property type="molecule type" value="Genomic_DNA"/>
</dbReference>
<feature type="region of interest" description="Disordered" evidence="3">
    <location>
        <begin position="631"/>
        <end position="664"/>
    </location>
</feature>
<feature type="compositionally biased region" description="Basic and acidic residues" evidence="3">
    <location>
        <begin position="654"/>
        <end position="664"/>
    </location>
</feature>
<keyword evidence="2" id="KW-0175">Coiled coil</keyword>
<reference evidence="5 6" key="1">
    <citation type="submission" date="2024-11" db="EMBL/GenBank/DDBJ databases">
        <title>Adaptive evolution of stress response genes in parasites aligns with host niche diversity.</title>
        <authorList>
            <person name="Hahn C."/>
            <person name="Resl P."/>
        </authorList>
    </citation>
    <scope>NUCLEOTIDE SEQUENCE [LARGE SCALE GENOMIC DNA]</scope>
    <source>
        <strain evidence="5">EGGRZ-B1_66</strain>
        <tissue evidence="5">Body</tissue>
    </source>
</reference>
<feature type="coiled-coil region" evidence="2">
    <location>
        <begin position="548"/>
        <end position="575"/>
    </location>
</feature>
<dbReference type="InterPro" id="IPR008936">
    <property type="entry name" value="Rho_GTPase_activation_prot"/>
</dbReference>
<comment type="caution">
    <text evidence="5">The sequence shown here is derived from an EMBL/GenBank/DDBJ whole genome shotgun (WGS) entry which is preliminary data.</text>
</comment>